<name>A0ABP4RIN8_9ACTN</name>
<dbReference type="EMBL" id="BAAAMU010000050">
    <property type="protein sequence ID" value="GAA1654596.1"/>
    <property type="molecule type" value="Genomic_DNA"/>
</dbReference>
<evidence type="ECO:0008006" key="3">
    <source>
        <dbReference type="Google" id="ProtNLM"/>
    </source>
</evidence>
<reference evidence="2" key="1">
    <citation type="journal article" date="2019" name="Int. J. Syst. Evol. Microbiol.">
        <title>The Global Catalogue of Microorganisms (GCM) 10K type strain sequencing project: providing services to taxonomists for standard genome sequencing and annotation.</title>
        <authorList>
            <consortium name="The Broad Institute Genomics Platform"/>
            <consortium name="The Broad Institute Genome Sequencing Center for Infectious Disease"/>
            <person name="Wu L."/>
            <person name="Ma J."/>
        </authorList>
    </citation>
    <scope>NUCLEOTIDE SEQUENCE [LARGE SCALE GENOMIC DNA]</scope>
    <source>
        <strain evidence="2">JCM 13929</strain>
    </source>
</reference>
<organism evidence="1 2">
    <name type="scientific">Nonomuraea maheshkhaliensis</name>
    <dbReference type="NCBI Taxonomy" id="419590"/>
    <lineage>
        <taxon>Bacteria</taxon>
        <taxon>Bacillati</taxon>
        <taxon>Actinomycetota</taxon>
        <taxon>Actinomycetes</taxon>
        <taxon>Streptosporangiales</taxon>
        <taxon>Streptosporangiaceae</taxon>
        <taxon>Nonomuraea</taxon>
    </lineage>
</organism>
<sequence length="45" mass="4651">MLTMANAFAGLRIRAPLLAFGVIDAMPKLGVGVVMLIVHPALTCG</sequence>
<accession>A0ABP4RIN8</accession>
<evidence type="ECO:0000313" key="2">
    <source>
        <dbReference type="Proteomes" id="UP001500064"/>
    </source>
</evidence>
<keyword evidence="2" id="KW-1185">Reference proteome</keyword>
<gene>
    <name evidence="1" type="ORF">GCM10009733_060010</name>
</gene>
<evidence type="ECO:0000313" key="1">
    <source>
        <dbReference type="EMBL" id="GAA1654596.1"/>
    </source>
</evidence>
<protein>
    <recommendedName>
        <fullName evidence="3">MFS transporter</fullName>
    </recommendedName>
</protein>
<proteinExistence type="predicted"/>
<comment type="caution">
    <text evidence="1">The sequence shown here is derived from an EMBL/GenBank/DDBJ whole genome shotgun (WGS) entry which is preliminary data.</text>
</comment>
<dbReference type="Proteomes" id="UP001500064">
    <property type="component" value="Unassembled WGS sequence"/>
</dbReference>